<dbReference type="Proteomes" id="UP001215598">
    <property type="component" value="Unassembled WGS sequence"/>
</dbReference>
<sequence>MCLAFPSTPNIIVFLVPPLMATWPMLAEITDRILTKVTEDIVTDSNVIKKLCGVNTLFCAILQPHLFRNVNLRSVHEAIKFLDILSTSSRLTTALRVLQISFDLDPDAFFDPAAPSQTGDHGDADMRPDIVLLNRFWQLWTQSTDRLQVLRTLTLCYNPKDTQFLLRFIHRGQTQALAGLRCLNLAYLSKHHPDEAKCVRSSGIVSMPIELRGKQAYWDTPDDPDPGAWDSIRWAQGLCSSTLSQLECIVIMTPGTPFWPPTYKQIQHTVEKWFHELPPTSNLTHVITLYGSENEGRRRDDYVEAYYHCKKGGKAPHVGNGYIGRAHEKPMRDESVWPVNDENSWDPPVAVWERDRDTLQWDKGDPHDDQHPFFAEFRFFDPTFADMGTGAPAYICGYSEIIFETWDGW</sequence>
<accession>A0AAD7K9T8</accession>
<proteinExistence type="predicted"/>
<gene>
    <name evidence="2" type="ORF">B0H16DRAFT_1710523</name>
</gene>
<protein>
    <submittedName>
        <fullName evidence="2">Uncharacterized protein</fullName>
    </submittedName>
</protein>
<keyword evidence="3" id="KW-1185">Reference proteome</keyword>
<feature type="signal peptide" evidence="1">
    <location>
        <begin position="1"/>
        <end position="21"/>
    </location>
</feature>
<evidence type="ECO:0000313" key="3">
    <source>
        <dbReference type="Proteomes" id="UP001215598"/>
    </source>
</evidence>
<feature type="chain" id="PRO_5042059919" evidence="1">
    <location>
        <begin position="22"/>
        <end position="409"/>
    </location>
</feature>
<name>A0AAD7K9T8_9AGAR</name>
<keyword evidence="1" id="KW-0732">Signal</keyword>
<evidence type="ECO:0000313" key="2">
    <source>
        <dbReference type="EMBL" id="KAJ7781300.1"/>
    </source>
</evidence>
<dbReference type="EMBL" id="JARKIB010000004">
    <property type="protein sequence ID" value="KAJ7781300.1"/>
    <property type="molecule type" value="Genomic_DNA"/>
</dbReference>
<organism evidence="2 3">
    <name type="scientific">Mycena metata</name>
    <dbReference type="NCBI Taxonomy" id="1033252"/>
    <lineage>
        <taxon>Eukaryota</taxon>
        <taxon>Fungi</taxon>
        <taxon>Dikarya</taxon>
        <taxon>Basidiomycota</taxon>
        <taxon>Agaricomycotina</taxon>
        <taxon>Agaricomycetes</taxon>
        <taxon>Agaricomycetidae</taxon>
        <taxon>Agaricales</taxon>
        <taxon>Marasmiineae</taxon>
        <taxon>Mycenaceae</taxon>
        <taxon>Mycena</taxon>
    </lineage>
</organism>
<comment type="caution">
    <text evidence="2">The sequence shown here is derived from an EMBL/GenBank/DDBJ whole genome shotgun (WGS) entry which is preliminary data.</text>
</comment>
<evidence type="ECO:0000256" key="1">
    <source>
        <dbReference type="SAM" id="SignalP"/>
    </source>
</evidence>
<reference evidence="2" key="1">
    <citation type="submission" date="2023-03" db="EMBL/GenBank/DDBJ databases">
        <title>Massive genome expansion in bonnet fungi (Mycena s.s.) driven by repeated elements and novel gene families across ecological guilds.</title>
        <authorList>
            <consortium name="Lawrence Berkeley National Laboratory"/>
            <person name="Harder C.B."/>
            <person name="Miyauchi S."/>
            <person name="Viragh M."/>
            <person name="Kuo A."/>
            <person name="Thoen E."/>
            <person name="Andreopoulos B."/>
            <person name="Lu D."/>
            <person name="Skrede I."/>
            <person name="Drula E."/>
            <person name="Henrissat B."/>
            <person name="Morin E."/>
            <person name="Kohler A."/>
            <person name="Barry K."/>
            <person name="LaButti K."/>
            <person name="Morin E."/>
            <person name="Salamov A."/>
            <person name="Lipzen A."/>
            <person name="Mereny Z."/>
            <person name="Hegedus B."/>
            <person name="Baldrian P."/>
            <person name="Stursova M."/>
            <person name="Weitz H."/>
            <person name="Taylor A."/>
            <person name="Grigoriev I.V."/>
            <person name="Nagy L.G."/>
            <person name="Martin F."/>
            <person name="Kauserud H."/>
        </authorList>
    </citation>
    <scope>NUCLEOTIDE SEQUENCE</scope>
    <source>
        <strain evidence="2">CBHHK182m</strain>
    </source>
</reference>
<dbReference type="AlphaFoldDB" id="A0AAD7K9T8"/>